<keyword evidence="1" id="KW-0812">Transmembrane</keyword>
<comment type="caution">
    <text evidence="2">The sequence shown here is derived from an EMBL/GenBank/DDBJ whole genome shotgun (WGS) entry which is preliminary data.</text>
</comment>
<dbReference type="Proteomes" id="UP000538196">
    <property type="component" value="Unassembled WGS sequence"/>
</dbReference>
<sequence length="57" mass="6546">MNDIIGGIVWSLAPTVLVGLLFWLIMRKIVHADRTERKVYARMEAEERARRGLAPKP</sequence>
<dbReference type="EMBL" id="JACHVP010000004">
    <property type="protein sequence ID" value="MBB2968503.1"/>
    <property type="molecule type" value="Genomic_DNA"/>
</dbReference>
<accession>A0A7W4UYB0</accession>
<protein>
    <submittedName>
        <fullName evidence="2">Putative permease</fullName>
    </submittedName>
</protein>
<evidence type="ECO:0000256" key="1">
    <source>
        <dbReference type="SAM" id="Phobius"/>
    </source>
</evidence>
<evidence type="ECO:0000313" key="3">
    <source>
        <dbReference type="Proteomes" id="UP000538196"/>
    </source>
</evidence>
<organism evidence="2 3">
    <name type="scientific">Leifsonia aquatica</name>
    <name type="common">Corynebacterium aquaticum</name>
    <dbReference type="NCBI Taxonomy" id="144185"/>
    <lineage>
        <taxon>Bacteria</taxon>
        <taxon>Bacillati</taxon>
        <taxon>Actinomycetota</taxon>
        <taxon>Actinomycetes</taxon>
        <taxon>Micrococcales</taxon>
        <taxon>Microbacteriaceae</taxon>
        <taxon>Leifsonia</taxon>
    </lineage>
</organism>
<keyword evidence="1" id="KW-1133">Transmembrane helix</keyword>
<feature type="transmembrane region" description="Helical" evidence="1">
    <location>
        <begin position="6"/>
        <end position="25"/>
    </location>
</feature>
<gene>
    <name evidence="2" type="ORF">FHX33_003279</name>
</gene>
<reference evidence="2 3" key="1">
    <citation type="submission" date="2020-08" db="EMBL/GenBank/DDBJ databases">
        <title>Sequencing the genomes of 1000 actinobacteria strains.</title>
        <authorList>
            <person name="Klenk H.-P."/>
        </authorList>
    </citation>
    <scope>NUCLEOTIDE SEQUENCE [LARGE SCALE GENOMIC DNA]</scope>
    <source>
        <strain evidence="2 3">DSM 20146</strain>
    </source>
</reference>
<dbReference type="RefSeq" id="WP_021764533.1">
    <property type="nucleotide sequence ID" value="NZ_DAMDIH010000007.1"/>
</dbReference>
<proteinExistence type="predicted"/>
<keyword evidence="1" id="KW-0472">Membrane</keyword>
<dbReference type="AlphaFoldDB" id="A0A7W4UYB0"/>
<keyword evidence="3" id="KW-1185">Reference proteome</keyword>
<evidence type="ECO:0000313" key="2">
    <source>
        <dbReference type="EMBL" id="MBB2968503.1"/>
    </source>
</evidence>
<name>A0A7W4UYB0_LEIAQ</name>